<gene>
    <name evidence="2" type="ORF">SP60_00645</name>
</gene>
<dbReference type="OrthoDB" id="5651342at2"/>
<feature type="transmembrane region" description="Helical" evidence="1">
    <location>
        <begin position="12"/>
        <end position="32"/>
    </location>
</feature>
<organism evidence="2 3">
    <name type="scientific">Candidatus Thioglobus autotrophicus</name>
    <dbReference type="NCBI Taxonomy" id="1705394"/>
    <lineage>
        <taxon>Bacteria</taxon>
        <taxon>Pseudomonadati</taxon>
        <taxon>Pseudomonadota</taxon>
        <taxon>Gammaproteobacteria</taxon>
        <taxon>Candidatus Pseudothioglobaceae</taxon>
        <taxon>Candidatus Thioglobus</taxon>
    </lineage>
</organism>
<sequence length="84" mass="9188">MHQKLDAKALALSLGILWSLAILSISIVALYSDSYLHHITSFFSSIYLGYSLSLTGILIGMVWAFVDAAIGGLVLAWLYNKLVK</sequence>
<name>A0A0M4PM11_9GAMM</name>
<dbReference type="KEGG" id="tho:SP60_00645"/>
<dbReference type="NCBIfam" id="NF037947">
    <property type="entry name" value="holin_4"/>
    <property type="match status" value="1"/>
</dbReference>
<dbReference type="AlphaFoldDB" id="A0A0M4PM11"/>
<evidence type="ECO:0000256" key="1">
    <source>
        <dbReference type="SAM" id="Phobius"/>
    </source>
</evidence>
<dbReference type="Proteomes" id="UP000058020">
    <property type="component" value="Chromosome"/>
</dbReference>
<keyword evidence="1" id="KW-0812">Transmembrane</keyword>
<proteinExistence type="predicted"/>
<keyword evidence="3" id="KW-1185">Reference proteome</keyword>
<keyword evidence="1" id="KW-0472">Membrane</keyword>
<feature type="transmembrane region" description="Helical" evidence="1">
    <location>
        <begin position="52"/>
        <end position="79"/>
    </location>
</feature>
<keyword evidence="1" id="KW-1133">Transmembrane helix</keyword>
<protein>
    <submittedName>
        <fullName evidence="2">Uncharacterized protein</fullName>
    </submittedName>
</protein>
<evidence type="ECO:0000313" key="2">
    <source>
        <dbReference type="EMBL" id="ALE51892.1"/>
    </source>
</evidence>
<dbReference type="RefSeq" id="WP_053950805.1">
    <property type="nucleotide sequence ID" value="NZ_CP010552.1"/>
</dbReference>
<reference evidence="2 3" key="1">
    <citation type="journal article" date="2015" name="Genome Announc.">
        <title>Genome Sequence of 'Candidatus Thioglobus autotrophica' Strain EF1, a Chemoautotroph from the SUP05 Clade of Marine Gammaproteobacteria.</title>
        <authorList>
            <person name="Shah V."/>
            <person name="Morris R.M."/>
        </authorList>
    </citation>
    <scope>NUCLEOTIDE SEQUENCE [LARGE SCALE GENOMIC DNA]</scope>
    <source>
        <strain evidence="2 3">EF1</strain>
    </source>
</reference>
<accession>A0A0M4PM11</accession>
<dbReference type="STRING" id="1705394.SP60_00645"/>
<evidence type="ECO:0000313" key="3">
    <source>
        <dbReference type="Proteomes" id="UP000058020"/>
    </source>
</evidence>
<dbReference type="EMBL" id="CP010552">
    <property type="protein sequence ID" value="ALE51892.1"/>
    <property type="molecule type" value="Genomic_DNA"/>
</dbReference>